<evidence type="ECO:0000256" key="1">
    <source>
        <dbReference type="SAM" id="MobiDB-lite"/>
    </source>
</evidence>
<dbReference type="AlphaFoldDB" id="A0A4Y2MHV7"/>
<evidence type="ECO:0000313" key="2">
    <source>
        <dbReference type="EMBL" id="GBN25337.1"/>
    </source>
</evidence>
<proteinExistence type="predicted"/>
<dbReference type="EMBL" id="BGPR01007229">
    <property type="protein sequence ID" value="GBN25337.1"/>
    <property type="molecule type" value="Genomic_DNA"/>
</dbReference>
<reference evidence="2 3" key="1">
    <citation type="journal article" date="2019" name="Sci. Rep.">
        <title>Orb-weaving spider Araneus ventricosus genome elucidates the spidroin gene catalogue.</title>
        <authorList>
            <person name="Kono N."/>
            <person name="Nakamura H."/>
            <person name="Ohtoshi R."/>
            <person name="Moran D.A.P."/>
            <person name="Shinohara A."/>
            <person name="Yoshida Y."/>
            <person name="Fujiwara M."/>
            <person name="Mori M."/>
            <person name="Tomita M."/>
            <person name="Arakawa K."/>
        </authorList>
    </citation>
    <scope>NUCLEOTIDE SEQUENCE [LARGE SCALE GENOMIC DNA]</scope>
</reference>
<keyword evidence="3" id="KW-1185">Reference proteome</keyword>
<gene>
    <name evidence="2" type="ORF">AVEN_101704_1</name>
</gene>
<sequence>MYRTSFTKSEEGLPVPLNKRLHPEQNEAPAQRSQQPCSDLAEVFVQRFILLAGVRNAVWFRFSKRGLRDGEG</sequence>
<evidence type="ECO:0000313" key="3">
    <source>
        <dbReference type="Proteomes" id="UP000499080"/>
    </source>
</evidence>
<dbReference type="Proteomes" id="UP000499080">
    <property type="component" value="Unassembled WGS sequence"/>
</dbReference>
<name>A0A4Y2MHV7_ARAVE</name>
<feature type="region of interest" description="Disordered" evidence="1">
    <location>
        <begin position="1"/>
        <end position="35"/>
    </location>
</feature>
<organism evidence="2 3">
    <name type="scientific">Araneus ventricosus</name>
    <name type="common">Orbweaver spider</name>
    <name type="synonym">Epeira ventricosa</name>
    <dbReference type="NCBI Taxonomy" id="182803"/>
    <lineage>
        <taxon>Eukaryota</taxon>
        <taxon>Metazoa</taxon>
        <taxon>Ecdysozoa</taxon>
        <taxon>Arthropoda</taxon>
        <taxon>Chelicerata</taxon>
        <taxon>Arachnida</taxon>
        <taxon>Araneae</taxon>
        <taxon>Araneomorphae</taxon>
        <taxon>Entelegynae</taxon>
        <taxon>Araneoidea</taxon>
        <taxon>Araneidae</taxon>
        <taxon>Araneus</taxon>
    </lineage>
</organism>
<protein>
    <submittedName>
        <fullName evidence="2">Uncharacterized protein</fullName>
    </submittedName>
</protein>
<accession>A0A4Y2MHV7</accession>
<comment type="caution">
    <text evidence="2">The sequence shown here is derived from an EMBL/GenBank/DDBJ whole genome shotgun (WGS) entry which is preliminary data.</text>
</comment>